<dbReference type="AlphaFoldDB" id="A0A086T1M5"/>
<dbReference type="HOGENOM" id="CLU_2621458_0_0_1"/>
<keyword evidence="3" id="KW-1185">Reference proteome</keyword>
<name>A0A086T1M5_HAPC1</name>
<gene>
    <name evidence="2" type="ORF">ACRE_059690</name>
</gene>
<sequence length="78" mass="8383">MRGDLAVREVDDDDGDDDDGDDDDGDDHGLRLLPVGGWMGVINQINLLKVAGFIANMLSLWWPSKLATGGLLSMTISP</sequence>
<feature type="compositionally biased region" description="Acidic residues" evidence="1">
    <location>
        <begin position="10"/>
        <end position="26"/>
    </location>
</feature>
<evidence type="ECO:0000313" key="3">
    <source>
        <dbReference type="Proteomes" id="UP000029964"/>
    </source>
</evidence>
<evidence type="ECO:0000313" key="2">
    <source>
        <dbReference type="EMBL" id="KFH43257.1"/>
    </source>
</evidence>
<dbReference type="Proteomes" id="UP000029964">
    <property type="component" value="Unassembled WGS sequence"/>
</dbReference>
<protein>
    <submittedName>
        <fullName evidence="2">Uncharacterized protein</fullName>
    </submittedName>
</protein>
<proteinExistence type="predicted"/>
<dbReference type="EMBL" id="JPKY01000073">
    <property type="protein sequence ID" value="KFH43257.1"/>
    <property type="molecule type" value="Genomic_DNA"/>
</dbReference>
<organism evidence="2 3">
    <name type="scientific">Hapsidospora chrysogenum (strain ATCC 11550 / CBS 779.69 / DSM 880 / IAM 14645 / JCM 23072 / IMI 49137)</name>
    <name type="common">Acremonium chrysogenum</name>
    <dbReference type="NCBI Taxonomy" id="857340"/>
    <lineage>
        <taxon>Eukaryota</taxon>
        <taxon>Fungi</taxon>
        <taxon>Dikarya</taxon>
        <taxon>Ascomycota</taxon>
        <taxon>Pezizomycotina</taxon>
        <taxon>Sordariomycetes</taxon>
        <taxon>Hypocreomycetidae</taxon>
        <taxon>Hypocreales</taxon>
        <taxon>Bionectriaceae</taxon>
        <taxon>Hapsidospora</taxon>
    </lineage>
</organism>
<accession>A0A086T1M5</accession>
<evidence type="ECO:0000256" key="1">
    <source>
        <dbReference type="SAM" id="MobiDB-lite"/>
    </source>
</evidence>
<reference evidence="3" key="1">
    <citation type="journal article" date="2014" name="Genome Announc.">
        <title>Genome sequence and annotation of Acremonium chrysogenum, producer of the beta-lactam antibiotic cephalosporin C.</title>
        <authorList>
            <person name="Terfehr D."/>
            <person name="Dahlmann T.A."/>
            <person name="Specht T."/>
            <person name="Zadra I."/>
            <person name="Kuernsteiner H."/>
            <person name="Kueck U."/>
        </authorList>
    </citation>
    <scope>NUCLEOTIDE SEQUENCE [LARGE SCALE GENOMIC DNA]</scope>
    <source>
        <strain evidence="3">ATCC 11550 / CBS 779.69 / DSM 880 / IAM 14645 / JCM 23072 / IMI 49137</strain>
    </source>
</reference>
<comment type="caution">
    <text evidence="2">The sequence shown here is derived from an EMBL/GenBank/DDBJ whole genome shotgun (WGS) entry which is preliminary data.</text>
</comment>
<feature type="region of interest" description="Disordered" evidence="1">
    <location>
        <begin position="1"/>
        <end position="28"/>
    </location>
</feature>